<feature type="compositionally biased region" description="Polar residues" evidence="1">
    <location>
        <begin position="44"/>
        <end position="53"/>
    </location>
</feature>
<dbReference type="OrthoDB" id="2394087at2759"/>
<organism evidence="2 3">
    <name type="scientific">Rhizophagus clarus</name>
    <dbReference type="NCBI Taxonomy" id="94130"/>
    <lineage>
        <taxon>Eukaryota</taxon>
        <taxon>Fungi</taxon>
        <taxon>Fungi incertae sedis</taxon>
        <taxon>Mucoromycota</taxon>
        <taxon>Glomeromycotina</taxon>
        <taxon>Glomeromycetes</taxon>
        <taxon>Glomerales</taxon>
        <taxon>Glomeraceae</taxon>
        <taxon>Rhizophagus</taxon>
    </lineage>
</organism>
<comment type="caution">
    <text evidence="2">The sequence shown here is derived from an EMBL/GenBank/DDBJ whole genome shotgun (WGS) entry which is preliminary data.</text>
</comment>
<name>A0A8H3M220_9GLOM</name>
<reference evidence="2" key="1">
    <citation type="submission" date="2019-10" db="EMBL/GenBank/DDBJ databases">
        <title>Conservation and host-specific expression of non-tandemly repeated heterogenous ribosome RNA gene in arbuscular mycorrhizal fungi.</title>
        <authorList>
            <person name="Maeda T."/>
            <person name="Kobayashi Y."/>
            <person name="Nakagawa T."/>
            <person name="Ezawa T."/>
            <person name="Yamaguchi K."/>
            <person name="Bino T."/>
            <person name="Nishimoto Y."/>
            <person name="Shigenobu S."/>
            <person name="Kawaguchi M."/>
        </authorList>
    </citation>
    <scope>NUCLEOTIDE SEQUENCE</scope>
    <source>
        <strain evidence="2">HR1</strain>
    </source>
</reference>
<accession>A0A8H3M220</accession>
<feature type="region of interest" description="Disordered" evidence="1">
    <location>
        <begin position="1"/>
        <end position="67"/>
    </location>
</feature>
<evidence type="ECO:0000256" key="1">
    <source>
        <dbReference type="SAM" id="MobiDB-lite"/>
    </source>
</evidence>
<evidence type="ECO:0000313" key="2">
    <source>
        <dbReference type="EMBL" id="GES96520.1"/>
    </source>
</evidence>
<protein>
    <submittedName>
        <fullName evidence="2">Uncharacterized protein</fullName>
    </submittedName>
</protein>
<sequence length="181" mass="20247">MHTPTTFNQTDHTGPALHYDGTSPDEYLSDSDSYIDESDLGSDDYNNYKSNYESDNEEASYASTSTTKAGILTSSPKDISDDKGSLDCLPIYSFLFLNEKGFSLYNAYDRSEVENKLVIKIDQDTDHTPKFSVANDISEVYGLFEIHECINSQKPLRAVINIDASQEDMEATGIKAQEVFF</sequence>
<gene>
    <name evidence="2" type="ORF">RCL2_002315100</name>
</gene>
<dbReference type="EMBL" id="BLAL01000252">
    <property type="protein sequence ID" value="GES96520.1"/>
    <property type="molecule type" value="Genomic_DNA"/>
</dbReference>
<dbReference type="AlphaFoldDB" id="A0A8H3M220"/>
<feature type="compositionally biased region" description="Acidic residues" evidence="1">
    <location>
        <begin position="27"/>
        <end position="42"/>
    </location>
</feature>
<dbReference type="Proteomes" id="UP000615446">
    <property type="component" value="Unassembled WGS sequence"/>
</dbReference>
<proteinExistence type="predicted"/>
<evidence type="ECO:0000313" key="3">
    <source>
        <dbReference type="Proteomes" id="UP000615446"/>
    </source>
</evidence>
<feature type="compositionally biased region" description="Polar residues" evidence="1">
    <location>
        <begin position="1"/>
        <end position="12"/>
    </location>
</feature>